<gene>
    <name evidence="7" type="ORF">C1H76_1089</name>
</gene>
<dbReference type="GO" id="GO:0016705">
    <property type="term" value="F:oxidoreductase activity, acting on paired donors, with incorporation or reduction of molecular oxygen"/>
    <property type="evidence" value="ECO:0007669"/>
    <property type="project" value="InterPro"/>
</dbReference>
<dbReference type="AlphaFoldDB" id="A0A4U7BER8"/>
<sequence length="450" mass="51606">MPILWRRTRNSGSCIADGVARRYTSSDKRMSVLAQWSDSDLKNIPNTMSSLNPESHALRRRRLANIYSKSWLAISAHMQMITETILQKRLTPLLERSGKAGEPVEMLQLNIALGVDVVSSFFFGLDSGSNFVEDCDSRRAWMIAYADSHNHRDMFVRQELPWLERAFKLFGLSISTRKCREGTKFLERWCQERCSMSDERLREWTVDQPSKGDYPLAYNHLKQMVESQKVVKMKDLGREVQSEILDHLVATRDAFGVTLTFAMFQISCNAEIQRALRAEFQALPALTPSPQQLDNLPVLHGIVKESLRLRPTHPEGQPRVVPQDGVVEALGTYKLTPGTRIYSYPWLLHRKEDVFPQAEVWNPYRWIERDEDDQEKKGCSKEMENAFWAFGKGSRICMGNHLVYYVMKSALWAVYSQFGSTISDAGVFGEVGRFVSGNPDEILRMMFETA</sequence>
<feature type="binding site" description="axial binding residue" evidence="5">
    <location>
        <position position="397"/>
    </location>
    <ligand>
        <name>heme</name>
        <dbReference type="ChEBI" id="CHEBI:30413"/>
    </ligand>
    <ligandPart>
        <name>Fe</name>
        <dbReference type="ChEBI" id="CHEBI:18248"/>
    </ligandPart>
</feature>
<dbReference type="PRINTS" id="PR00465">
    <property type="entry name" value="EP450IV"/>
</dbReference>
<dbReference type="InterPro" id="IPR002403">
    <property type="entry name" value="Cyt_P450_E_grp-IV"/>
</dbReference>
<evidence type="ECO:0000313" key="8">
    <source>
        <dbReference type="Proteomes" id="UP000308133"/>
    </source>
</evidence>
<dbReference type="GO" id="GO:0005506">
    <property type="term" value="F:iron ion binding"/>
    <property type="evidence" value="ECO:0007669"/>
    <property type="project" value="InterPro"/>
</dbReference>
<dbReference type="SUPFAM" id="SSF48264">
    <property type="entry name" value="Cytochrome P450"/>
    <property type="match status" value="1"/>
</dbReference>
<evidence type="ECO:0000313" key="7">
    <source>
        <dbReference type="EMBL" id="TKX26557.1"/>
    </source>
</evidence>
<dbReference type="Gene3D" id="1.10.630.10">
    <property type="entry name" value="Cytochrome P450"/>
    <property type="match status" value="1"/>
</dbReference>
<dbReference type="Proteomes" id="UP000308133">
    <property type="component" value="Unassembled WGS sequence"/>
</dbReference>
<evidence type="ECO:0000256" key="3">
    <source>
        <dbReference type="ARBA" id="ARBA00022723"/>
    </source>
</evidence>
<comment type="cofactor">
    <cofactor evidence="1 5">
        <name>heme</name>
        <dbReference type="ChEBI" id="CHEBI:30413"/>
    </cofactor>
</comment>
<keyword evidence="6" id="KW-0560">Oxidoreductase</keyword>
<dbReference type="GO" id="GO:0004497">
    <property type="term" value="F:monooxygenase activity"/>
    <property type="evidence" value="ECO:0007669"/>
    <property type="project" value="UniProtKB-KW"/>
</dbReference>
<keyword evidence="4 5" id="KW-0408">Iron</keyword>
<reference evidence="7 8" key="1">
    <citation type="submission" date="2018-02" db="EMBL/GenBank/DDBJ databases">
        <title>Draft genome sequences of Elsinoe sp., causing black scab on jojoba.</title>
        <authorList>
            <person name="Stodart B."/>
            <person name="Jeffress S."/>
            <person name="Ash G."/>
            <person name="Arun Chinnappa K."/>
        </authorList>
    </citation>
    <scope>NUCLEOTIDE SEQUENCE [LARGE SCALE GENOMIC DNA]</scope>
    <source>
        <strain evidence="7 8">Hillstone_2</strain>
    </source>
</reference>
<dbReference type="PROSITE" id="PS00086">
    <property type="entry name" value="CYTOCHROME_P450"/>
    <property type="match status" value="1"/>
</dbReference>
<dbReference type="PANTHER" id="PTHR24305">
    <property type="entry name" value="CYTOCHROME P450"/>
    <property type="match status" value="1"/>
</dbReference>
<dbReference type="Pfam" id="PF00067">
    <property type="entry name" value="p450"/>
    <property type="match status" value="1"/>
</dbReference>
<evidence type="ECO:0000256" key="5">
    <source>
        <dbReference type="PIRSR" id="PIRSR602403-1"/>
    </source>
</evidence>
<keyword evidence="3 5" id="KW-0479">Metal-binding</keyword>
<dbReference type="InterPro" id="IPR017972">
    <property type="entry name" value="Cyt_P450_CS"/>
</dbReference>
<evidence type="ECO:0000256" key="2">
    <source>
        <dbReference type="ARBA" id="ARBA00010617"/>
    </source>
</evidence>
<dbReference type="InterPro" id="IPR001128">
    <property type="entry name" value="Cyt_P450"/>
</dbReference>
<protein>
    <submittedName>
        <fullName evidence="7">Cytochrome P450 monooxygenase-like protein 8</fullName>
    </submittedName>
</protein>
<comment type="similarity">
    <text evidence="2 6">Belongs to the cytochrome P450 family.</text>
</comment>
<name>A0A4U7BER8_9PEZI</name>
<dbReference type="GO" id="GO:0020037">
    <property type="term" value="F:heme binding"/>
    <property type="evidence" value="ECO:0007669"/>
    <property type="project" value="InterPro"/>
</dbReference>
<comment type="caution">
    <text evidence="7">The sequence shown here is derived from an EMBL/GenBank/DDBJ whole genome shotgun (WGS) entry which is preliminary data.</text>
</comment>
<keyword evidence="6 7" id="KW-0503">Monooxygenase</keyword>
<proteinExistence type="inferred from homology"/>
<dbReference type="PANTHER" id="PTHR24305:SF166">
    <property type="entry name" value="CYTOCHROME P450 12A4, MITOCHONDRIAL-RELATED"/>
    <property type="match status" value="1"/>
</dbReference>
<evidence type="ECO:0000256" key="1">
    <source>
        <dbReference type="ARBA" id="ARBA00001971"/>
    </source>
</evidence>
<accession>A0A4U7BER8</accession>
<dbReference type="InterPro" id="IPR050121">
    <property type="entry name" value="Cytochrome_P450_monoxygenase"/>
</dbReference>
<organism evidence="7 8">
    <name type="scientific">Elsinoe australis</name>
    <dbReference type="NCBI Taxonomy" id="40998"/>
    <lineage>
        <taxon>Eukaryota</taxon>
        <taxon>Fungi</taxon>
        <taxon>Dikarya</taxon>
        <taxon>Ascomycota</taxon>
        <taxon>Pezizomycotina</taxon>
        <taxon>Dothideomycetes</taxon>
        <taxon>Dothideomycetidae</taxon>
        <taxon>Myriangiales</taxon>
        <taxon>Elsinoaceae</taxon>
        <taxon>Elsinoe</taxon>
    </lineage>
</organism>
<keyword evidence="5 6" id="KW-0349">Heme</keyword>
<evidence type="ECO:0000256" key="6">
    <source>
        <dbReference type="RuleBase" id="RU000461"/>
    </source>
</evidence>
<dbReference type="InterPro" id="IPR036396">
    <property type="entry name" value="Cyt_P450_sf"/>
</dbReference>
<evidence type="ECO:0000256" key="4">
    <source>
        <dbReference type="ARBA" id="ARBA00023004"/>
    </source>
</evidence>
<dbReference type="EMBL" id="PTQR01000012">
    <property type="protein sequence ID" value="TKX26557.1"/>
    <property type="molecule type" value="Genomic_DNA"/>
</dbReference>